<dbReference type="InterPro" id="IPR002220">
    <property type="entry name" value="DapA-like"/>
</dbReference>
<feature type="active site" description="Proton donor/acceptor" evidence="4">
    <location>
        <position position="131"/>
    </location>
</feature>
<evidence type="ECO:0000313" key="6">
    <source>
        <dbReference type="EMBL" id="KMV35824.1"/>
    </source>
</evidence>
<dbReference type="RefSeq" id="WP_048887554.1">
    <property type="nucleotide sequence ID" value="NZ_LFEJ01000009.1"/>
</dbReference>
<evidence type="ECO:0000256" key="3">
    <source>
        <dbReference type="PIRNR" id="PIRNR001365"/>
    </source>
</evidence>
<dbReference type="PRINTS" id="PR00146">
    <property type="entry name" value="DHPICSNTHASE"/>
</dbReference>
<dbReference type="PATRIC" id="fig|1656095.3.peg.1844"/>
<protein>
    <submittedName>
        <fullName evidence="6">Dihydrodipicolinate synthase</fullName>
    </submittedName>
</protein>
<dbReference type="Pfam" id="PF00701">
    <property type="entry name" value="DHDPS"/>
    <property type="match status" value="1"/>
</dbReference>
<dbReference type="AlphaFoldDB" id="A0A0J8YE72"/>
<evidence type="ECO:0000256" key="1">
    <source>
        <dbReference type="ARBA" id="ARBA00007592"/>
    </source>
</evidence>
<dbReference type="OrthoDB" id="199953at2"/>
<dbReference type="PIRSF" id="PIRSF001365">
    <property type="entry name" value="DHDPS"/>
    <property type="match status" value="1"/>
</dbReference>
<feature type="binding site" evidence="5">
    <location>
        <position position="44"/>
    </location>
    <ligand>
        <name>pyruvate</name>
        <dbReference type="ChEBI" id="CHEBI:15361"/>
    </ligand>
</feature>
<reference evidence="6 7" key="1">
    <citation type="submission" date="2015-06" db="EMBL/GenBank/DDBJ databases">
        <title>Genome sequencing of Cronobacter sp. strain DJ34 isolated from petroleum contaminated sludge of Duliajan Oil Fields, Assam, India.</title>
        <authorList>
            <person name="Pal S."/>
            <person name="Banerjee T.D."/>
            <person name="Roy A."/>
            <person name="Sar P."/>
            <person name="Kazy S.K."/>
        </authorList>
    </citation>
    <scope>NUCLEOTIDE SEQUENCE [LARGE SCALE GENOMIC DNA]</scope>
    <source>
        <strain evidence="6 7">DJ34</strain>
    </source>
</reference>
<comment type="similarity">
    <text evidence="1 3">Belongs to the DapA family.</text>
</comment>
<dbReference type="PANTHER" id="PTHR12128:SF66">
    <property type="entry name" value="4-HYDROXY-2-OXOGLUTARATE ALDOLASE, MITOCHONDRIAL"/>
    <property type="match status" value="1"/>
</dbReference>
<dbReference type="Gene3D" id="3.20.20.70">
    <property type="entry name" value="Aldolase class I"/>
    <property type="match status" value="1"/>
</dbReference>
<keyword evidence="2 3" id="KW-0456">Lyase</keyword>
<dbReference type="STRING" id="1121863.GCA_000621185_01331"/>
<comment type="caution">
    <text evidence="6">The sequence shown here is derived from an EMBL/GenBank/DDBJ whole genome shotgun (WGS) entry which is preliminary data.</text>
</comment>
<sequence length="298" mass="32249">MFSGLSAFPLTPMRGDAPDSHRFIRLVERLADAGVQSIGALGSTGNYAYLTLEERLRMTRIAVDHAAGVPVMVSVGAVRTRDVLMLAEGAQRAGVRALLLAPVSYQPLTEDEVFGLYQTVAHHCDVPLCIYDNAATTHFTFTDALYQRLAQLPAVCSIKLPGSPLAAPAGRERVEKLRALLPSRIKLGVSGDMFAQAGLRAGCDVWYSVVGGLYPRLALRLLRGAREDGQQDADFLSDLEPLWTLFRGHGSLRVVAALAVFSGLLDEPPLPAPLKMLPAQEQQQIRALLPVLEAWEAA</sequence>
<dbReference type="EMBL" id="LFEJ01000009">
    <property type="protein sequence ID" value="KMV35824.1"/>
    <property type="molecule type" value="Genomic_DNA"/>
</dbReference>
<accession>A0A0J8YE72</accession>
<name>A0A0J8YE72_9ENTR</name>
<dbReference type="GO" id="GO:0008840">
    <property type="term" value="F:4-hydroxy-tetrahydrodipicolinate synthase activity"/>
    <property type="evidence" value="ECO:0007669"/>
    <property type="project" value="TreeGrafter"/>
</dbReference>
<dbReference type="InterPro" id="IPR013785">
    <property type="entry name" value="Aldolase_TIM"/>
</dbReference>
<keyword evidence="7" id="KW-1185">Reference proteome</keyword>
<evidence type="ECO:0000313" key="7">
    <source>
        <dbReference type="Proteomes" id="UP000037315"/>
    </source>
</evidence>
<evidence type="ECO:0000256" key="4">
    <source>
        <dbReference type="PIRSR" id="PIRSR001365-1"/>
    </source>
</evidence>
<dbReference type="SMART" id="SM01130">
    <property type="entry name" value="DHDPS"/>
    <property type="match status" value="1"/>
</dbReference>
<organism evidence="6 7">
    <name type="scientific">Franconibacter pulveris</name>
    <dbReference type="NCBI Taxonomy" id="435910"/>
    <lineage>
        <taxon>Bacteria</taxon>
        <taxon>Pseudomonadati</taxon>
        <taxon>Pseudomonadota</taxon>
        <taxon>Gammaproteobacteria</taxon>
        <taxon>Enterobacterales</taxon>
        <taxon>Enterobacteriaceae</taxon>
        <taxon>Franconibacter</taxon>
    </lineage>
</organism>
<dbReference type="CDD" id="cd00408">
    <property type="entry name" value="DHDPS-like"/>
    <property type="match status" value="1"/>
</dbReference>
<evidence type="ECO:0000256" key="5">
    <source>
        <dbReference type="PIRSR" id="PIRSR001365-2"/>
    </source>
</evidence>
<feature type="active site" description="Schiff-base intermediate with substrate" evidence="4">
    <location>
        <position position="159"/>
    </location>
</feature>
<gene>
    <name evidence="6" type="ORF">ACH50_05740</name>
</gene>
<dbReference type="PANTHER" id="PTHR12128">
    <property type="entry name" value="DIHYDRODIPICOLINATE SYNTHASE"/>
    <property type="match status" value="1"/>
</dbReference>
<evidence type="ECO:0000256" key="2">
    <source>
        <dbReference type="ARBA" id="ARBA00023239"/>
    </source>
</evidence>
<proteinExistence type="inferred from homology"/>
<dbReference type="SUPFAM" id="SSF51569">
    <property type="entry name" value="Aldolase"/>
    <property type="match status" value="1"/>
</dbReference>
<dbReference type="Proteomes" id="UP000037315">
    <property type="component" value="Unassembled WGS sequence"/>
</dbReference>